<accession>A0A9Q0YQF5</accession>
<dbReference type="OrthoDB" id="10455454at2759"/>
<feature type="chain" id="PRO_5040260658" description="Secreted protein" evidence="1">
    <location>
        <begin position="25"/>
        <end position="139"/>
    </location>
</feature>
<protein>
    <recommendedName>
        <fullName evidence="4">Secreted protein</fullName>
    </recommendedName>
</protein>
<dbReference type="EMBL" id="JAIZAY010000018">
    <property type="protein sequence ID" value="KAJ8024447.1"/>
    <property type="molecule type" value="Genomic_DNA"/>
</dbReference>
<evidence type="ECO:0000313" key="2">
    <source>
        <dbReference type="EMBL" id="KAJ8024447.1"/>
    </source>
</evidence>
<gene>
    <name evidence="2" type="ORF">HOLleu_34358</name>
</gene>
<dbReference type="Proteomes" id="UP001152320">
    <property type="component" value="Chromosome 18"/>
</dbReference>
<evidence type="ECO:0008006" key="4">
    <source>
        <dbReference type="Google" id="ProtNLM"/>
    </source>
</evidence>
<evidence type="ECO:0000313" key="3">
    <source>
        <dbReference type="Proteomes" id="UP001152320"/>
    </source>
</evidence>
<name>A0A9Q0YQF5_HOLLE</name>
<proteinExistence type="predicted"/>
<organism evidence="2 3">
    <name type="scientific">Holothuria leucospilota</name>
    <name type="common">Black long sea cucumber</name>
    <name type="synonym">Mertensiothuria leucospilota</name>
    <dbReference type="NCBI Taxonomy" id="206669"/>
    <lineage>
        <taxon>Eukaryota</taxon>
        <taxon>Metazoa</taxon>
        <taxon>Echinodermata</taxon>
        <taxon>Eleutherozoa</taxon>
        <taxon>Echinozoa</taxon>
        <taxon>Holothuroidea</taxon>
        <taxon>Aspidochirotacea</taxon>
        <taxon>Aspidochirotida</taxon>
        <taxon>Holothuriidae</taxon>
        <taxon>Holothuria</taxon>
    </lineage>
</organism>
<evidence type="ECO:0000256" key="1">
    <source>
        <dbReference type="SAM" id="SignalP"/>
    </source>
</evidence>
<comment type="caution">
    <text evidence="2">The sequence shown here is derived from an EMBL/GenBank/DDBJ whole genome shotgun (WGS) entry which is preliminary data.</text>
</comment>
<feature type="signal peptide" evidence="1">
    <location>
        <begin position="1"/>
        <end position="24"/>
    </location>
</feature>
<reference evidence="2" key="1">
    <citation type="submission" date="2021-10" db="EMBL/GenBank/DDBJ databases">
        <title>Tropical sea cucumber genome reveals ecological adaptation and Cuvierian tubules defense mechanism.</title>
        <authorList>
            <person name="Chen T."/>
        </authorList>
    </citation>
    <scope>NUCLEOTIDE SEQUENCE</scope>
    <source>
        <strain evidence="2">Nanhai2018</strain>
        <tissue evidence="2">Muscle</tissue>
    </source>
</reference>
<dbReference type="AlphaFoldDB" id="A0A9Q0YQF5"/>
<keyword evidence="3" id="KW-1185">Reference proteome</keyword>
<keyword evidence="1" id="KW-0732">Signal</keyword>
<sequence>MEILHIALLLLVHASVLYVTVVTGLRCHDCHTVDAVDAPKSACYEGTSTNMATCGFMESCVAVTGEVDTVPKANPNATPIRKVAALRRCVSTLAAVGIHGCVTDANPYLHFVNDAQTEYIFSNFHGTICLCQKDGCTQP</sequence>